<dbReference type="SUPFAM" id="SSF54001">
    <property type="entry name" value="Cysteine proteinases"/>
    <property type="match status" value="1"/>
</dbReference>
<evidence type="ECO:0000256" key="1">
    <source>
        <dbReference type="ARBA" id="ARBA00000707"/>
    </source>
</evidence>
<protein>
    <recommendedName>
        <fullName evidence="2">ubiquitinyl hydrolase 1</fullName>
        <ecNumber evidence="2">3.4.19.12</ecNumber>
    </recommendedName>
</protein>
<dbReference type="Pfam" id="PF00443">
    <property type="entry name" value="UCH"/>
    <property type="match status" value="1"/>
</dbReference>
<dbReference type="PROSITE" id="PS50235">
    <property type="entry name" value="USP_3"/>
    <property type="match status" value="1"/>
</dbReference>
<dbReference type="InterPro" id="IPR050185">
    <property type="entry name" value="Ub_carboxyl-term_hydrolase"/>
</dbReference>
<dbReference type="AlphaFoldDB" id="A0A7R9KGG9"/>
<keyword evidence="5" id="KW-1185">Reference proteome</keyword>
<dbReference type="PANTHER" id="PTHR21646">
    <property type="entry name" value="UBIQUITIN CARBOXYL-TERMINAL HYDROLASE"/>
    <property type="match status" value="1"/>
</dbReference>
<proteinExistence type="predicted"/>
<dbReference type="InterPro" id="IPR038765">
    <property type="entry name" value="Papain-like_cys_pep_sf"/>
</dbReference>
<accession>A0A7R9KGG9</accession>
<reference evidence="4" key="1">
    <citation type="submission" date="2020-11" db="EMBL/GenBank/DDBJ databases">
        <authorList>
            <person name="Tran Van P."/>
        </authorList>
    </citation>
    <scope>NUCLEOTIDE SEQUENCE</scope>
</reference>
<evidence type="ECO:0000313" key="5">
    <source>
        <dbReference type="Proteomes" id="UP000759131"/>
    </source>
</evidence>
<dbReference type="InterPro" id="IPR001394">
    <property type="entry name" value="Peptidase_C19_UCH"/>
</dbReference>
<evidence type="ECO:0000256" key="2">
    <source>
        <dbReference type="ARBA" id="ARBA00012759"/>
    </source>
</evidence>
<name>A0A7R9KGG9_9ACAR</name>
<dbReference type="PANTHER" id="PTHR21646:SF23">
    <property type="entry name" value="UBIQUITIN CARBOXYL-TERMINAL HYDROLASE USP2"/>
    <property type="match status" value="1"/>
</dbReference>
<feature type="domain" description="USP" evidence="3">
    <location>
        <begin position="1"/>
        <end position="261"/>
    </location>
</feature>
<dbReference type="EMBL" id="OC855698">
    <property type="protein sequence ID" value="CAD7622490.1"/>
    <property type="molecule type" value="Genomic_DNA"/>
</dbReference>
<comment type="catalytic activity">
    <reaction evidence="1">
        <text>Thiol-dependent hydrolysis of ester, thioester, amide, peptide and isopeptide bonds formed by the C-terminal Gly of ubiquitin (a 76-residue protein attached to proteins as an intracellular targeting signal).</text>
        <dbReference type="EC" id="3.4.19.12"/>
    </reaction>
</comment>
<dbReference type="EC" id="3.4.19.12" evidence="2"/>
<dbReference type="GO" id="GO:0016579">
    <property type="term" value="P:protein deubiquitination"/>
    <property type="evidence" value="ECO:0007669"/>
    <property type="project" value="InterPro"/>
</dbReference>
<evidence type="ECO:0000259" key="3">
    <source>
        <dbReference type="PROSITE" id="PS50235"/>
    </source>
</evidence>
<gene>
    <name evidence="4" type="ORF">OSB1V03_LOCUS2953</name>
</gene>
<evidence type="ECO:0000313" key="4">
    <source>
        <dbReference type="EMBL" id="CAD7622490.1"/>
    </source>
</evidence>
<dbReference type="EMBL" id="CAJPIZ010001123">
    <property type="protein sequence ID" value="CAG2102920.1"/>
    <property type="molecule type" value="Genomic_DNA"/>
</dbReference>
<organism evidence="4">
    <name type="scientific">Medioppia subpectinata</name>
    <dbReference type="NCBI Taxonomy" id="1979941"/>
    <lineage>
        <taxon>Eukaryota</taxon>
        <taxon>Metazoa</taxon>
        <taxon>Ecdysozoa</taxon>
        <taxon>Arthropoda</taxon>
        <taxon>Chelicerata</taxon>
        <taxon>Arachnida</taxon>
        <taxon>Acari</taxon>
        <taxon>Acariformes</taxon>
        <taxon>Sarcoptiformes</taxon>
        <taxon>Oribatida</taxon>
        <taxon>Brachypylina</taxon>
        <taxon>Oppioidea</taxon>
        <taxon>Oppiidae</taxon>
        <taxon>Medioppia</taxon>
    </lineage>
</organism>
<dbReference type="Proteomes" id="UP000759131">
    <property type="component" value="Unassembled WGS sequence"/>
</dbReference>
<dbReference type="InterPro" id="IPR028889">
    <property type="entry name" value="USP"/>
</dbReference>
<dbReference type="GO" id="GO:0004843">
    <property type="term" value="F:cysteine-type deubiquitinase activity"/>
    <property type="evidence" value="ECO:0007669"/>
    <property type="project" value="UniProtKB-EC"/>
</dbReference>
<sequence length="271" mass="31156">MNSVLQALYATRQLRDYITNGYESSGGTLYSGLSRLFKEMAANVRTGSVNPTSFRSMFIQYQPKFRGYDQHDAQEFLRYLINGLHDEVNKAKRRPKAKLIEPNTSQEAWNQYKIVIDDSRLIDLFVGQFSSVIKCTECNNTSSCWDPFWDLSLPLPRDSSVRAVNAIDGQQRDLKKFANDGFKLSSQDISVNGNITIDGKTYNLYACVCHHGYSSRSGHYTAYCQYDSKWFHFNDERVKDVTDSFNASQLKDAYVLFYRQSNDSLNYSSRL</sequence>
<dbReference type="OrthoDB" id="265306at2759"/>
<dbReference type="Gene3D" id="3.90.70.10">
    <property type="entry name" value="Cysteine proteinases"/>
    <property type="match status" value="2"/>
</dbReference>